<feature type="region of interest" description="Disordered" evidence="1">
    <location>
        <begin position="1"/>
        <end position="32"/>
    </location>
</feature>
<dbReference type="EMBL" id="FOMZ01000020">
    <property type="protein sequence ID" value="SFE65216.1"/>
    <property type="molecule type" value="Genomic_DNA"/>
</dbReference>
<organism evidence="2 3">
    <name type="scientific">Actinopolyspora alba</name>
    <dbReference type="NCBI Taxonomy" id="673379"/>
    <lineage>
        <taxon>Bacteria</taxon>
        <taxon>Bacillati</taxon>
        <taxon>Actinomycetota</taxon>
        <taxon>Actinomycetes</taxon>
        <taxon>Actinopolysporales</taxon>
        <taxon>Actinopolysporaceae</taxon>
        <taxon>Actinopolyspora</taxon>
        <taxon>Actinopolyspora alba group</taxon>
    </lineage>
</organism>
<dbReference type="AlphaFoldDB" id="A0A1I2CA56"/>
<dbReference type="RefSeq" id="WP_092929924.1">
    <property type="nucleotide sequence ID" value="NZ_FOMZ01000020.1"/>
</dbReference>
<protein>
    <submittedName>
        <fullName evidence="2">Uncharacterized protein</fullName>
    </submittedName>
</protein>
<reference evidence="3" key="1">
    <citation type="submission" date="2016-10" db="EMBL/GenBank/DDBJ databases">
        <authorList>
            <person name="Varghese N."/>
            <person name="Submissions S."/>
        </authorList>
    </citation>
    <scope>NUCLEOTIDE SEQUENCE [LARGE SCALE GENOMIC DNA]</scope>
    <source>
        <strain evidence="3">DSM 45004</strain>
    </source>
</reference>
<name>A0A1I2CA56_9ACTN</name>
<accession>A0A1I2CA56</accession>
<evidence type="ECO:0000313" key="3">
    <source>
        <dbReference type="Proteomes" id="UP000198716"/>
    </source>
</evidence>
<proteinExistence type="predicted"/>
<keyword evidence="3" id="KW-1185">Reference proteome</keyword>
<dbReference type="Proteomes" id="UP000198716">
    <property type="component" value="Unassembled WGS sequence"/>
</dbReference>
<evidence type="ECO:0000256" key="1">
    <source>
        <dbReference type="SAM" id="MobiDB-lite"/>
    </source>
</evidence>
<evidence type="ECO:0000313" key="2">
    <source>
        <dbReference type="EMBL" id="SFE65216.1"/>
    </source>
</evidence>
<sequence>MELEHTVAALRSAARASRDAGDRDPASGHDCQENLKPLRAALGELAEPLGGTVKELLSLIERKLRDELHHDPETAARLSRAVAAANEWTDELIAWLRPLGERREVPPSE</sequence>
<feature type="compositionally biased region" description="Basic and acidic residues" evidence="1">
    <location>
        <begin position="16"/>
        <end position="32"/>
    </location>
</feature>
<gene>
    <name evidence="2" type="ORF">SAMN04487819_12041</name>
</gene>